<evidence type="ECO:0000313" key="3">
    <source>
        <dbReference type="Proteomes" id="UP001501586"/>
    </source>
</evidence>
<accession>A0ABP8EGA9</accession>
<evidence type="ECO:0008006" key="4">
    <source>
        <dbReference type="Google" id="ProtNLM"/>
    </source>
</evidence>
<keyword evidence="1" id="KW-0812">Transmembrane</keyword>
<dbReference type="InterPro" id="IPR026898">
    <property type="entry name" value="PrsW"/>
</dbReference>
<feature type="transmembrane region" description="Helical" evidence="1">
    <location>
        <begin position="154"/>
        <end position="177"/>
    </location>
</feature>
<feature type="transmembrane region" description="Helical" evidence="1">
    <location>
        <begin position="62"/>
        <end position="84"/>
    </location>
</feature>
<keyword evidence="1" id="KW-1133">Transmembrane helix</keyword>
<dbReference type="Pfam" id="PF13367">
    <property type="entry name" value="PrsW-protease"/>
    <property type="match status" value="1"/>
</dbReference>
<organism evidence="2 3">
    <name type="scientific">Brevibacterium daeguense</name>
    <dbReference type="NCBI Taxonomy" id="909936"/>
    <lineage>
        <taxon>Bacteria</taxon>
        <taxon>Bacillati</taxon>
        <taxon>Actinomycetota</taxon>
        <taxon>Actinomycetes</taxon>
        <taxon>Micrococcales</taxon>
        <taxon>Brevibacteriaceae</taxon>
        <taxon>Brevibacterium</taxon>
    </lineage>
</organism>
<keyword evidence="1" id="KW-0472">Membrane</keyword>
<dbReference type="PANTHER" id="PTHR36844">
    <property type="entry name" value="PROTEASE PRSW"/>
    <property type="match status" value="1"/>
</dbReference>
<evidence type="ECO:0000256" key="1">
    <source>
        <dbReference type="SAM" id="Phobius"/>
    </source>
</evidence>
<feature type="transmembrane region" description="Helical" evidence="1">
    <location>
        <begin position="227"/>
        <end position="247"/>
    </location>
</feature>
<dbReference type="Proteomes" id="UP001501586">
    <property type="component" value="Unassembled WGS sequence"/>
</dbReference>
<comment type="caution">
    <text evidence="2">The sequence shown here is derived from an EMBL/GenBank/DDBJ whole genome shotgun (WGS) entry which is preliminary data.</text>
</comment>
<dbReference type="EMBL" id="BAABAZ010000004">
    <property type="protein sequence ID" value="GAA4283001.1"/>
    <property type="molecule type" value="Genomic_DNA"/>
</dbReference>
<feature type="transmembrane region" description="Helical" evidence="1">
    <location>
        <begin position="254"/>
        <end position="272"/>
    </location>
</feature>
<dbReference type="PANTHER" id="PTHR36844:SF1">
    <property type="entry name" value="PROTEASE PRSW"/>
    <property type="match status" value="1"/>
</dbReference>
<proteinExistence type="predicted"/>
<feature type="transmembrane region" description="Helical" evidence="1">
    <location>
        <begin position="184"/>
        <end position="207"/>
    </location>
</feature>
<name>A0ABP8EGA9_9MICO</name>
<gene>
    <name evidence="2" type="ORF">GCM10022261_05320</name>
</gene>
<feature type="transmembrane region" description="Helical" evidence="1">
    <location>
        <begin position="90"/>
        <end position="111"/>
    </location>
</feature>
<sequence>MGWPEDRNTRHWLESRGRYPRWRFRSTSSGAHQGARIVNAEGTARVEHIKENGKALPWFQRFAWPFVIAGGVLSYVALLLVMVLTRNPALFPALLVVGALTTPLAVLLFAMTGRYRTLAPPSLIVMTVLVGGVVGIIGAGLLEGIAGAFGMESVLLVAIVEETVKLIVPLVVLILAYPMTAFGGVAVGVASGTGFAVLETMGFGFVALLERGGGIEAVDSVLLLRGVLAPAGHVAWTGLVCAALWGMRSWRNPALGILAVLGAYLSVIVLHAGWDTALSEGPHVLIGLLSVAALITVTLLAKRRATRTQDAVGPVAERVLSKTMDHGPTETELKQE</sequence>
<feature type="transmembrane region" description="Helical" evidence="1">
    <location>
        <begin position="284"/>
        <end position="301"/>
    </location>
</feature>
<feature type="transmembrane region" description="Helical" evidence="1">
    <location>
        <begin position="123"/>
        <end position="142"/>
    </location>
</feature>
<reference evidence="3" key="1">
    <citation type="journal article" date="2019" name="Int. J. Syst. Evol. Microbiol.">
        <title>The Global Catalogue of Microorganisms (GCM) 10K type strain sequencing project: providing services to taxonomists for standard genome sequencing and annotation.</title>
        <authorList>
            <consortium name="The Broad Institute Genomics Platform"/>
            <consortium name="The Broad Institute Genome Sequencing Center for Infectious Disease"/>
            <person name="Wu L."/>
            <person name="Ma J."/>
        </authorList>
    </citation>
    <scope>NUCLEOTIDE SEQUENCE [LARGE SCALE GENOMIC DNA]</scope>
    <source>
        <strain evidence="3">JCM 17458</strain>
    </source>
</reference>
<protein>
    <recommendedName>
        <fullName evidence="4">PrsW family intramembrane metalloprotease</fullName>
    </recommendedName>
</protein>
<keyword evidence="3" id="KW-1185">Reference proteome</keyword>
<evidence type="ECO:0000313" key="2">
    <source>
        <dbReference type="EMBL" id="GAA4283001.1"/>
    </source>
</evidence>